<evidence type="ECO:0000313" key="2">
    <source>
        <dbReference type="Proteomes" id="UP000288669"/>
    </source>
</evidence>
<gene>
    <name evidence="1" type="ORF">CBF30_05770</name>
</gene>
<evidence type="ECO:0008006" key="3">
    <source>
        <dbReference type="Google" id="ProtNLM"/>
    </source>
</evidence>
<keyword evidence="2" id="KW-1185">Reference proteome</keyword>
<dbReference type="SUPFAM" id="SSF52540">
    <property type="entry name" value="P-loop containing nucleoside triphosphate hydrolases"/>
    <property type="match status" value="1"/>
</dbReference>
<dbReference type="Gene3D" id="3.40.50.300">
    <property type="entry name" value="P-loop containing nucleotide triphosphate hydrolases"/>
    <property type="match status" value="1"/>
</dbReference>
<name>A0A430AKU2_9ENTE</name>
<organism evidence="1 2">
    <name type="scientific">Vagococcus entomophilus</name>
    <dbReference type="NCBI Taxonomy" id="1160095"/>
    <lineage>
        <taxon>Bacteria</taxon>
        <taxon>Bacillati</taxon>
        <taxon>Bacillota</taxon>
        <taxon>Bacilli</taxon>
        <taxon>Lactobacillales</taxon>
        <taxon>Enterococcaceae</taxon>
        <taxon>Vagococcus</taxon>
    </lineage>
</organism>
<evidence type="ECO:0000313" key="1">
    <source>
        <dbReference type="EMBL" id="RSU08731.1"/>
    </source>
</evidence>
<sequence>MNIKPLCSSNTSGFTIVVASIDRIHFYFNQLRKESLSCPEQIVLIQKETSFLPFLTLHDNLLIGLKKEAKSQLKNWLSFFQLDMQTLQKSSDQIKELDLLKLQLIRALLTKKTKIFLNQSLDCLSVYEIQQILPTLHNLSQQAGIHLVLFTQNPQIAKTSFCDCCIHEPSNKSNVEKVGTKTCPSDK</sequence>
<dbReference type="EMBL" id="NGJZ01000001">
    <property type="protein sequence ID" value="RSU08731.1"/>
    <property type="molecule type" value="Genomic_DNA"/>
</dbReference>
<accession>A0A430AKU2</accession>
<dbReference type="InterPro" id="IPR027417">
    <property type="entry name" value="P-loop_NTPase"/>
</dbReference>
<dbReference type="Proteomes" id="UP000288669">
    <property type="component" value="Unassembled WGS sequence"/>
</dbReference>
<dbReference type="OrthoDB" id="2199820at2"/>
<protein>
    <recommendedName>
        <fullName evidence="3">ABC transporter domain-containing protein</fullName>
    </recommendedName>
</protein>
<proteinExistence type="predicted"/>
<dbReference type="AlphaFoldDB" id="A0A430AKU2"/>
<dbReference type="RefSeq" id="WP_126823608.1">
    <property type="nucleotide sequence ID" value="NZ_JBHLWU010000001.1"/>
</dbReference>
<reference evidence="1 2" key="1">
    <citation type="submission" date="2017-05" db="EMBL/GenBank/DDBJ databases">
        <title>Vagococcus spp. assemblies.</title>
        <authorList>
            <person name="Gulvik C.A."/>
        </authorList>
    </citation>
    <scope>NUCLEOTIDE SEQUENCE [LARGE SCALE GENOMIC DNA]</scope>
    <source>
        <strain evidence="1 2">DSM 24756</strain>
    </source>
</reference>
<comment type="caution">
    <text evidence="1">The sequence shown here is derived from an EMBL/GenBank/DDBJ whole genome shotgun (WGS) entry which is preliminary data.</text>
</comment>